<evidence type="ECO:0000313" key="4">
    <source>
        <dbReference type="EMBL" id="CAB4215394.1"/>
    </source>
</evidence>
<evidence type="ECO:0000313" key="2">
    <source>
        <dbReference type="EMBL" id="CAB4173534.1"/>
    </source>
</evidence>
<organism evidence="2">
    <name type="scientific">uncultured Caudovirales phage</name>
    <dbReference type="NCBI Taxonomy" id="2100421"/>
    <lineage>
        <taxon>Viruses</taxon>
        <taxon>Duplodnaviria</taxon>
        <taxon>Heunggongvirae</taxon>
        <taxon>Uroviricota</taxon>
        <taxon>Caudoviricetes</taxon>
        <taxon>Peduoviridae</taxon>
        <taxon>Maltschvirus</taxon>
        <taxon>Maltschvirus maltsch</taxon>
    </lineage>
</organism>
<name>A0A6J5Q1S5_9CAUD</name>
<dbReference type="EMBL" id="LR796902">
    <property type="protein sequence ID" value="CAB4173534.1"/>
    <property type="molecule type" value="Genomic_DNA"/>
</dbReference>
<dbReference type="EMBL" id="LR797429">
    <property type="protein sequence ID" value="CAB4215394.1"/>
    <property type="molecule type" value="Genomic_DNA"/>
</dbReference>
<gene>
    <name evidence="3" type="ORF">UFOVP1228_18</name>
    <name evidence="4" type="ORF">UFOVP1481_20</name>
    <name evidence="2" type="ORF">UFOVP956_18</name>
</gene>
<evidence type="ECO:0000256" key="1">
    <source>
        <dbReference type="SAM" id="MobiDB-lite"/>
    </source>
</evidence>
<dbReference type="EMBL" id="LR797176">
    <property type="protein sequence ID" value="CAB4191274.1"/>
    <property type="molecule type" value="Genomic_DNA"/>
</dbReference>
<protein>
    <submittedName>
        <fullName evidence="2">Uncharacterized protein</fullName>
    </submittedName>
</protein>
<feature type="region of interest" description="Disordered" evidence="1">
    <location>
        <begin position="54"/>
        <end position="76"/>
    </location>
</feature>
<accession>A0A6J5Q1S5</accession>
<proteinExistence type="predicted"/>
<evidence type="ECO:0000313" key="3">
    <source>
        <dbReference type="EMBL" id="CAB4191274.1"/>
    </source>
</evidence>
<reference evidence="2" key="1">
    <citation type="submission" date="2020-05" db="EMBL/GenBank/DDBJ databases">
        <authorList>
            <person name="Chiriac C."/>
            <person name="Salcher M."/>
            <person name="Ghai R."/>
            <person name="Kavagutti S V."/>
        </authorList>
    </citation>
    <scope>NUCLEOTIDE SEQUENCE</scope>
</reference>
<sequence>MARPTKISVALKNKDLSDVLWQILAREVNGSTEDKLGSTALGIIIKALADLQKGKGPSSATQDLINKSEEEEWKDE</sequence>